<dbReference type="InterPro" id="IPR052509">
    <property type="entry name" value="Metal_resp_DNA-bind_regulator"/>
</dbReference>
<organism evidence="3 4">
    <name type="scientific">Microbacterium hominis</name>
    <dbReference type="NCBI Taxonomy" id="162426"/>
    <lineage>
        <taxon>Bacteria</taxon>
        <taxon>Bacillati</taxon>
        <taxon>Actinomycetota</taxon>
        <taxon>Actinomycetes</taxon>
        <taxon>Micrococcales</taxon>
        <taxon>Microbacteriaceae</taxon>
        <taxon>Microbacterium</taxon>
    </lineage>
</organism>
<dbReference type="Proteomes" id="UP000031202">
    <property type="component" value="Unassembled WGS sequence"/>
</dbReference>
<evidence type="ECO:0000256" key="1">
    <source>
        <dbReference type="SAM" id="Coils"/>
    </source>
</evidence>
<evidence type="ECO:0000313" key="3">
    <source>
        <dbReference type="EMBL" id="KIC60061.1"/>
    </source>
</evidence>
<protein>
    <recommendedName>
        <fullName evidence="2">Transcription regulator PadR N-terminal domain-containing protein</fullName>
    </recommendedName>
</protein>
<comment type="caution">
    <text evidence="3">The sequence shown here is derived from an EMBL/GenBank/DDBJ whole genome shotgun (WGS) entry which is preliminary data.</text>
</comment>
<name>A0A0B4D072_9MICO</name>
<dbReference type="SUPFAM" id="SSF46785">
    <property type="entry name" value="Winged helix' DNA-binding domain"/>
    <property type="match status" value="1"/>
</dbReference>
<accession>A0A0B4D072</accession>
<evidence type="ECO:0000259" key="2">
    <source>
        <dbReference type="Pfam" id="PF03551"/>
    </source>
</evidence>
<dbReference type="InterPro" id="IPR036390">
    <property type="entry name" value="WH_DNA-bd_sf"/>
</dbReference>
<dbReference type="EMBL" id="JWSZ01000001">
    <property type="protein sequence ID" value="KIC60061.1"/>
    <property type="molecule type" value="Genomic_DNA"/>
</dbReference>
<evidence type="ECO:0000313" key="4">
    <source>
        <dbReference type="Proteomes" id="UP000031202"/>
    </source>
</evidence>
<gene>
    <name evidence="3" type="ORF">RM52_01230</name>
</gene>
<dbReference type="AlphaFoldDB" id="A0A0B4D072"/>
<dbReference type="Pfam" id="PF03551">
    <property type="entry name" value="PadR"/>
    <property type="match status" value="1"/>
</dbReference>
<dbReference type="Gene3D" id="1.10.10.10">
    <property type="entry name" value="Winged helix-like DNA-binding domain superfamily/Winged helix DNA-binding domain"/>
    <property type="match status" value="1"/>
</dbReference>
<proteinExistence type="predicted"/>
<dbReference type="PANTHER" id="PTHR33169:SF13">
    <property type="entry name" value="PADR-FAMILY TRANSCRIPTIONAL REGULATOR"/>
    <property type="match status" value="1"/>
</dbReference>
<feature type="coiled-coil region" evidence="1">
    <location>
        <begin position="77"/>
        <end position="104"/>
    </location>
</feature>
<dbReference type="InterPro" id="IPR005149">
    <property type="entry name" value="Tscrpt_reg_PadR_N"/>
</dbReference>
<reference evidence="3 4" key="1">
    <citation type="submission" date="2014-12" db="EMBL/GenBank/DDBJ databases">
        <title>Genome sequencing of Microbacterium hominis TPW29.</title>
        <authorList>
            <person name="Tan P.W."/>
            <person name="Chan K.-G."/>
        </authorList>
    </citation>
    <scope>NUCLEOTIDE SEQUENCE [LARGE SCALE GENOMIC DNA]</scope>
    <source>
        <strain evidence="3 4">TPW29</strain>
    </source>
</reference>
<dbReference type="PANTHER" id="PTHR33169">
    <property type="entry name" value="PADR-FAMILY TRANSCRIPTIONAL REGULATOR"/>
    <property type="match status" value="1"/>
</dbReference>
<sequence>MSVTDLQFAVLSSLASGRRHGYGLLRDAEDQLEKSLPIATLYAALESMASKGWILPDGEEVVHKRTRRYYVLSTDGMQILKRRADQLAAQAQLAQRRLREVNGKAVTA</sequence>
<feature type="domain" description="Transcription regulator PadR N-terminal" evidence="2">
    <location>
        <begin position="10"/>
        <end position="81"/>
    </location>
</feature>
<dbReference type="RefSeq" id="WP_039411848.1">
    <property type="nucleotide sequence ID" value="NZ_JWSZ01000001.1"/>
</dbReference>
<dbReference type="InterPro" id="IPR036388">
    <property type="entry name" value="WH-like_DNA-bd_sf"/>
</dbReference>
<keyword evidence="1" id="KW-0175">Coiled coil</keyword>